<dbReference type="VEuPathDB" id="CryptoDB:Vbra_17092"/>
<organism evidence="1 2">
    <name type="scientific">Vitrella brassicaformis (strain CCMP3155)</name>
    <dbReference type="NCBI Taxonomy" id="1169540"/>
    <lineage>
        <taxon>Eukaryota</taxon>
        <taxon>Sar</taxon>
        <taxon>Alveolata</taxon>
        <taxon>Colpodellida</taxon>
        <taxon>Vitrellaceae</taxon>
        <taxon>Vitrella</taxon>
    </lineage>
</organism>
<dbReference type="Proteomes" id="UP000041254">
    <property type="component" value="Unassembled WGS sequence"/>
</dbReference>
<proteinExistence type="predicted"/>
<reference evidence="1 2" key="1">
    <citation type="submission" date="2014-11" db="EMBL/GenBank/DDBJ databases">
        <authorList>
            <person name="Zhu J."/>
            <person name="Qi W."/>
            <person name="Song R."/>
        </authorList>
    </citation>
    <scope>NUCLEOTIDE SEQUENCE [LARGE SCALE GENOMIC DNA]</scope>
</reference>
<dbReference type="InParanoid" id="A0A0G4G661"/>
<dbReference type="AlphaFoldDB" id="A0A0G4G661"/>
<dbReference type="EMBL" id="CDMY01000571">
    <property type="protein sequence ID" value="CEM23737.1"/>
    <property type="molecule type" value="Genomic_DNA"/>
</dbReference>
<name>A0A0G4G661_VITBC</name>
<sequence length="95" mass="11207">MRLSLALLGPHPNYRGTFCKSLRIHRPKPRIRWCLHRWMVRTPYVGIKSKRPEELTRLGNPRLPQLRPPLIGSKFCNMSRLHRQDNAVRQSASQQ</sequence>
<evidence type="ECO:0000313" key="1">
    <source>
        <dbReference type="EMBL" id="CEM23737.1"/>
    </source>
</evidence>
<keyword evidence="2" id="KW-1185">Reference proteome</keyword>
<accession>A0A0G4G661</accession>
<evidence type="ECO:0000313" key="2">
    <source>
        <dbReference type="Proteomes" id="UP000041254"/>
    </source>
</evidence>
<protein>
    <submittedName>
        <fullName evidence="1">Uncharacterized protein</fullName>
    </submittedName>
</protein>
<gene>
    <name evidence="1" type="ORF">Vbra_17092</name>
</gene>